<evidence type="ECO:0000313" key="7">
    <source>
        <dbReference type="EMBL" id="ATD67305.1"/>
    </source>
</evidence>
<dbReference type="Pfam" id="PF02530">
    <property type="entry name" value="Porin_2"/>
    <property type="match status" value="1"/>
</dbReference>
<dbReference type="EMBL" id="CP023406">
    <property type="protein sequence ID" value="ATD67305.1"/>
    <property type="molecule type" value="Genomic_DNA"/>
</dbReference>
<feature type="region of interest" description="Disordered" evidence="5">
    <location>
        <begin position="52"/>
        <end position="116"/>
    </location>
</feature>
<proteinExistence type="inferred from homology"/>
<dbReference type="RefSeq" id="WP_096297627.1">
    <property type="nucleotide sequence ID" value="NZ_CP023406.1"/>
</dbReference>
<name>A0A290XDT6_9GAMM</name>
<keyword evidence="3" id="KW-0406">Ion transport</keyword>
<sequence length="477" mass="51250">MNRQPLVIALAVASGLAPGLALSQDSVTTLRDEVRRAEQHLESLNQRLDALERSQGRTPPPRTSTAQTAPAPQGTNAAASTPNIAAGGPSILPPRDSVSDPSIAASRENSLASPTDPDLKGFIAIPGTETMIRIGGYAKLDAIATNRPAGDDDQFITSEFPVDGVHRDTPNFNIHAKQTRFSIEARRPTTRGVLRFYLENDFFGSSDGYEFRLRHAYGQLGNTYAGYGYSSFMDADSLPNTLDFEGPGSAPYLLVAGIHHIFSIGKGNTLTLAAEAPQSQIYNLTGDDIAVERLPDVTLAARMERGWGHLQLSGVARSVGYDGDNELGEDVLGGGLQLSGSINANENNLWVFGMVAGKGIARYTTDIGGSGYDAAIGPDGDLELLTSYGGFFGYTHNWNQDWSSNLVFGQLNLSNKNDVLAGDAFKRSRYGALNLLWSPAPSWTMGVELLFGQLLLQDGRDADVMRLQGSLQYSFVK</sequence>
<reference evidence="8" key="1">
    <citation type="submission" date="2017-09" db="EMBL/GenBank/DDBJ databases">
        <title>Luteimonas liuhanmingii sp.nov., isolated from the intestinal contents of Tibetan Plateau Pika in Yushu, Qinghai Province, China.</title>
        <authorList>
            <person name="Gui Z."/>
        </authorList>
    </citation>
    <scope>NUCLEOTIDE SEQUENCE [LARGE SCALE GENOMIC DNA]</scope>
    <source>
        <strain evidence="8">100111</strain>
    </source>
</reference>
<dbReference type="SUPFAM" id="SSF56935">
    <property type="entry name" value="Porins"/>
    <property type="match status" value="1"/>
</dbReference>
<dbReference type="GO" id="GO:0015288">
    <property type="term" value="F:porin activity"/>
    <property type="evidence" value="ECO:0007669"/>
    <property type="project" value="UniProtKB-KW"/>
</dbReference>
<feature type="chain" id="PRO_5013353029" evidence="6">
    <location>
        <begin position="24"/>
        <end position="477"/>
    </location>
</feature>
<feature type="compositionally biased region" description="Polar residues" evidence="5">
    <location>
        <begin position="63"/>
        <end position="83"/>
    </location>
</feature>
<evidence type="ECO:0000256" key="5">
    <source>
        <dbReference type="SAM" id="MobiDB-lite"/>
    </source>
</evidence>
<dbReference type="OrthoDB" id="190887at2"/>
<dbReference type="AlphaFoldDB" id="A0A290XDT6"/>
<keyword evidence="2" id="KW-0813">Transport</keyword>
<accession>A0A290XDT6</accession>
<evidence type="ECO:0000256" key="2">
    <source>
        <dbReference type="ARBA" id="ARBA00022448"/>
    </source>
</evidence>
<gene>
    <name evidence="7" type="ORF">CNR27_07505</name>
</gene>
<comment type="similarity">
    <text evidence="1">Belongs to the alphaproteobacteria porin family.</text>
</comment>
<evidence type="ECO:0000256" key="3">
    <source>
        <dbReference type="ARBA" id="ARBA00023114"/>
    </source>
</evidence>
<keyword evidence="4" id="KW-0472">Membrane</keyword>
<protein>
    <submittedName>
        <fullName evidence="7">Porin</fullName>
    </submittedName>
</protein>
<keyword evidence="8" id="KW-1185">Reference proteome</keyword>
<keyword evidence="6" id="KW-0732">Signal</keyword>
<feature type="signal peptide" evidence="6">
    <location>
        <begin position="1"/>
        <end position="23"/>
    </location>
</feature>
<dbReference type="GO" id="GO:0046930">
    <property type="term" value="C:pore complex"/>
    <property type="evidence" value="ECO:0007669"/>
    <property type="project" value="UniProtKB-KW"/>
</dbReference>
<evidence type="ECO:0000256" key="1">
    <source>
        <dbReference type="ARBA" id="ARBA00009521"/>
    </source>
</evidence>
<evidence type="ECO:0000256" key="4">
    <source>
        <dbReference type="ARBA" id="ARBA00023136"/>
    </source>
</evidence>
<keyword evidence="3" id="KW-0626">Porin</keyword>
<organism evidence="7 8">
    <name type="scientific">Luteimonas chenhongjianii</name>
    <dbReference type="NCBI Taxonomy" id="2006110"/>
    <lineage>
        <taxon>Bacteria</taxon>
        <taxon>Pseudomonadati</taxon>
        <taxon>Pseudomonadota</taxon>
        <taxon>Gammaproteobacteria</taxon>
        <taxon>Lysobacterales</taxon>
        <taxon>Lysobacteraceae</taxon>
        <taxon>Luteimonas</taxon>
    </lineage>
</organism>
<dbReference type="Proteomes" id="UP000218968">
    <property type="component" value="Chromosome"/>
</dbReference>
<keyword evidence="3" id="KW-0812">Transmembrane</keyword>
<dbReference type="InterPro" id="IPR003684">
    <property type="entry name" value="Porin_alphabac"/>
</dbReference>
<evidence type="ECO:0000313" key="8">
    <source>
        <dbReference type="Proteomes" id="UP000218968"/>
    </source>
</evidence>
<dbReference type="KEGG" id="lum:CNR27_07505"/>
<evidence type="ECO:0000256" key="6">
    <source>
        <dbReference type="SAM" id="SignalP"/>
    </source>
</evidence>